<comment type="similarity">
    <text evidence="10">Belongs to the TRM5 / TYW2 family.</text>
</comment>
<comment type="catalytic activity">
    <reaction evidence="9 10">
        <text>guanosine(37) in tRNA + S-adenosyl-L-methionine = N(1)-methylguanosine(37) in tRNA + S-adenosyl-L-homocysteine + H(+)</text>
        <dbReference type="Rhea" id="RHEA:36899"/>
        <dbReference type="Rhea" id="RHEA-COMP:10145"/>
        <dbReference type="Rhea" id="RHEA-COMP:10147"/>
        <dbReference type="ChEBI" id="CHEBI:15378"/>
        <dbReference type="ChEBI" id="CHEBI:57856"/>
        <dbReference type="ChEBI" id="CHEBI:59789"/>
        <dbReference type="ChEBI" id="CHEBI:73542"/>
        <dbReference type="ChEBI" id="CHEBI:74269"/>
        <dbReference type="EC" id="2.1.1.228"/>
    </reaction>
</comment>
<dbReference type="GO" id="GO:0070901">
    <property type="term" value="P:mitochondrial tRNA methylation"/>
    <property type="evidence" value="ECO:0007669"/>
    <property type="project" value="UniProtKB-ARBA"/>
</dbReference>
<dbReference type="VEuPathDB" id="TriTrypDB:LpyrH10_15_0370"/>
<feature type="binding site" evidence="10">
    <location>
        <begin position="475"/>
        <end position="476"/>
    </location>
    <ligand>
        <name>S-adenosyl-L-methionine</name>
        <dbReference type="ChEBI" id="CHEBI:59789"/>
    </ligand>
</feature>
<dbReference type="RefSeq" id="XP_015656244.1">
    <property type="nucleotide sequence ID" value="XM_015804951.1"/>
</dbReference>
<dbReference type="Pfam" id="PF25133">
    <property type="entry name" value="TYW2_N_2"/>
    <property type="match status" value="1"/>
</dbReference>
<keyword evidence="5 10" id="KW-0949">S-adenosyl-L-methionine</keyword>
<dbReference type="InterPro" id="IPR025792">
    <property type="entry name" value="tRNA_Gua_MeTrfase_euk"/>
</dbReference>
<evidence type="ECO:0000256" key="7">
    <source>
        <dbReference type="ARBA" id="ARBA00023128"/>
    </source>
</evidence>
<feature type="binding site" evidence="10">
    <location>
        <position position="512"/>
    </location>
    <ligand>
        <name>S-adenosyl-L-methionine</name>
        <dbReference type="ChEBI" id="CHEBI:59789"/>
    </ligand>
</feature>
<name>A0A0M9FX12_LEPPY</name>
<dbReference type="PANTHER" id="PTHR23245">
    <property type="entry name" value="TRNA METHYLTRANSFERASE"/>
    <property type="match status" value="1"/>
</dbReference>
<dbReference type="PROSITE" id="PS51684">
    <property type="entry name" value="SAM_MT_TRM5_TYW2"/>
    <property type="match status" value="1"/>
</dbReference>
<dbReference type="GO" id="GO:0005759">
    <property type="term" value="C:mitochondrial matrix"/>
    <property type="evidence" value="ECO:0007669"/>
    <property type="project" value="UniProtKB-SubCell"/>
</dbReference>
<evidence type="ECO:0000256" key="5">
    <source>
        <dbReference type="ARBA" id="ARBA00022691"/>
    </source>
</evidence>
<evidence type="ECO:0000313" key="13">
    <source>
        <dbReference type="EMBL" id="KPA77805.1"/>
    </source>
</evidence>
<evidence type="ECO:0000256" key="4">
    <source>
        <dbReference type="ARBA" id="ARBA00022679"/>
    </source>
</evidence>
<dbReference type="Proteomes" id="UP000037923">
    <property type="component" value="Unassembled WGS sequence"/>
</dbReference>
<dbReference type="GO" id="GO:0052906">
    <property type="term" value="F:tRNA (guanine(37)-N1)-methyltransferase activity"/>
    <property type="evidence" value="ECO:0007669"/>
    <property type="project" value="UniProtKB-UniRule"/>
</dbReference>
<reference evidence="13 14" key="1">
    <citation type="submission" date="2015-07" db="EMBL/GenBank/DDBJ databases">
        <title>High-quality genome of monoxenous trypanosomatid Leptomonas pyrrhocoris.</title>
        <authorList>
            <person name="Flegontov P."/>
            <person name="Butenko A."/>
            <person name="Firsov S."/>
            <person name="Vlcek C."/>
            <person name="Logacheva M.D."/>
            <person name="Field M."/>
            <person name="Filatov D."/>
            <person name="Flegontova O."/>
            <person name="Gerasimov E."/>
            <person name="Jackson A.P."/>
            <person name="Kelly S."/>
            <person name="Opperdoes F."/>
            <person name="O'Reilly A."/>
            <person name="Votypka J."/>
            <person name="Yurchenko V."/>
            <person name="Lukes J."/>
        </authorList>
    </citation>
    <scope>NUCLEOTIDE SEQUENCE [LARGE SCALE GENOMIC DNA]</scope>
    <source>
        <strain evidence="13">H10</strain>
    </source>
</reference>
<gene>
    <name evidence="13" type="ORF">ABB37_06627</name>
</gene>
<evidence type="ECO:0000256" key="1">
    <source>
        <dbReference type="ARBA" id="ARBA00009775"/>
    </source>
</evidence>
<evidence type="ECO:0000256" key="3">
    <source>
        <dbReference type="ARBA" id="ARBA00022603"/>
    </source>
</evidence>
<dbReference type="OrthoDB" id="408788at2759"/>
<protein>
    <recommendedName>
        <fullName evidence="10">tRNA (guanine(37)-N1)-methyltransferase</fullName>
        <ecNumber evidence="10">2.1.1.228</ecNumber>
    </recommendedName>
    <alternativeName>
        <fullName evidence="10">M1G-methyltransferase</fullName>
    </alternativeName>
    <alternativeName>
        <fullName evidence="10">tRNA [GM37] methyltransferase</fullName>
    </alternativeName>
    <alternativeName>
        <fullName evidence="10">tRNA methyltransferase 5 homolog</fullName>
    </alternativeName>
</protein>
<dbReference type="Gene3D" id="3.30.300.110">
    <property type="entry name" value="Met-10+ protein-like domains"/>
    <property type="match status" value="1"/>
</dbReference>
<feature type="binding site" evidence="10">
    <location>
        <position position="408"/>
    </location>
    <ligand>
        <name>S-adenosyl-L-methionine</name>
        <dbReference type="ChEBI" id="CHEBI:59789"/>
    </ligand>
</feature>
<keyword evidence="2 10" id="KW-0963">Cytoplasm</keyword>
<dbReference type="Gene3D" id="3.40.50.150">
    <property type="entry name" value="Vaccinia Virus protein VP39"/>
    <property type="match status" value="1"/>
</dbReference>
<comment type="subcellular location">
    <subcellularLocation>
        <location evidence="10">Mitochondrion matrix</location>
    </subcellularLocation>
    <subcellularLocation>
        <location evidence="10">Nucleus</location>
    </subcellularLocation>
    <subcellularLocation>
        <location evidence="10">Cytoplasm</location>
    </subcellularLocation>
    <text evidence="10">Predominantly in the mitochondria and in the nucleus.</text>
</comment>
<dbReference type="AlphaFoldDB" id="A0A0M9FX12"/>
<keyword evidence="4 10" id="KW-0808">Transferase</keyword>
<comment type="subunit">
    <text evidence="10">Monomer.</text>
</comment>
<dbReference type="InterPro" id="IPR030382">
    <property type="entry name" value="MeTrfase_TRM5/TYW2"/>
</dbReference>
<evidence type="ECO:0000259" key="12">
    <source>
        <dbReference type="PROSITE" id="PS51684"/>
    </source>
</evidence>
<evidence type="ECO:0000256" key="6">
    <source>
        <dbReference type="ARBA" id="ARBA00022694"/>
    </source>
</evidence>
<comment type="function">
    <text evidence="10">Specifically methylates the N1 position of guanosine-37 in various cytoplasmic and mitochondrial tRNAs. Methylation is not dependent on the nature of the nucleoside 5' of the target nucleoside. This is the first step in the biosynthesis of wybutosine (yW), a modified base adjacent to the anticodon of tRNAs and required for accurate decoding.</text>
</comment>
<dbReference type="InterPro" id="IPR056744">
    <property type="entry name" value="TRM5/TYW2-like_N"/>
</dbReference>
<comment type="similarity">
    <text evidence="1">Belongs to the class I-like SAM-binding methyltransferase superfamily. TRM5/TYW2 family.</text>
</comment>
<dbReference type="SUPFAM" id="SSF53335">
    <property type="entry name" value="S-adenosyl-L-methionine-dependent methyltransferases"/>
    <property type="match status" value="1"/>
</dbReference>
<dbReference type="GeneID" id="26906913"/>
<dbReference type="EMBL" id="LGTL01000015">
    <property type="protein sequence ID" value="KPA77806.1"/>
    <property type="molecule type" value="Genomic_DNA"/>
</dbReference>
<dbReference type="GO" id="GO:0002939">
    <property type="term" value="P:tRNA N1-guanine methylation"/>
    <property type="evidence" value="ECO:0007669"/>
    <property type="project" value="TreeGrafter"/>
</dbReference>
<dbReference type="GO" id="GO:0005634">
    <property type="term" value="C:nucleus"/>
    <property type="evidence" value="ECO:0007669"/>
    <property type="project" value="UniProtKB-SubCell"/>
</dbReference>
<evidence type="ECO:0000256" key="11">
    <source>
        <dbReference type="SAM" id="MobiDB-lite"/>
    </source>
</evidence>
<dbReference type="InterPro" id="IPR029063">
    <property type="entry name" value="SAM-dependent_MTases_sf"/>
</dbReference>
<dbReference type="InterPro" id="IPR056743">
    <property type="entry name" value="TRM5-TYW2-like_MTfase"/>
</dbReference>
<feature type="region of interest" description="Disordered" evidence="11">
    <location>
        <begin position="101"/>
        <end position="124"/>
    </location>
</feature>
<dbReference type="RefSeq" id="XP_015656245.1">
    <property type="nucleotide sequence ID" value="XM_015804952.1"/>
</dbReference>
<keyword evidence="6 10" id="KW-0819">tRNA processing</keyword>
<keyword evidence="8 10" id="KW-0539">Nucleus</keyword>
<dbReference type="HAMAP" id="MF_03152">
    <property type="entry name" value="TRM5"/>
    <property type="match status" value="1"/>
</dbReference>
<proteinExistence type="inferred from homology"/>
<feature type="domain" description="SAM-dependent methyltransferase TRM5/TYW2-type" evidence="12">
    <location>
        <begin position="271"/>
        <end position="621"/>
    </location>
</feature>
<dbReference type="PANTHER" id="PTHR23245:SF43">
    <property type="entry name" value="TRNA (GUANINE(37)-N1)-METHYLTRANSFERASE 2"/>
    <property type="match status" value="1"/>
</dbReference>
<evidence type="ECO:0000256" key="10">
    <source>
        <dbReference type="HAMAP-Rule" id="MF_03152"/>
    </source>
</evidence>
<dbReference type="EC" id="2.1.1.228" evidence="10"/>
<accession>A0A0M9FX12</accession>
<feature type="region of interest" description="Disordered" evidence="11">
    <location>
        <begin position="1"/>
        <end position="23"/>
    </location>
</feature>
<feature type="binding site" evidence="10">
    <location>
        <begin position="446"/>
        <end position="447"/>
    </location>
    <ligand>
        <name>S-adenosyl-L-methionine</name>
        <dbReference type="ChEBI" id="CHEBI:59789"/>
    </ligand>
</feature>
<evidence type="ECO:0000256" key="2">
    <source>
        <dbReference type="ARBA" id="ARBA00022490"/>
    </source>
</evidence>
<evidence type="ECO:0000256" key="9">
    <source>
        <dbReference type="ARBA" id="ARBA00047783"/>
    </source>
</evidence>
<keyword evidence="14" id="KW-1185">Reference proteome</keyword>
<sequence>MRRATTGDVQRTPVLPNAPPESYRDRVTSTVSLASLVYQPLPASGALLRLLRGKLYVKRNVRTVADVIAVPVGASAGGTAAPSSSNSFPLKVEFHAPSASFSATAMNDPPEKQQGDEASPPNEVKGYMEGACKTCLLEPSVLSTADLLSPPGNGAGGAVLAQACSPVYILGAGVHDSEVQQALEFAVSTRHLSQKAADLLQYIHHELSSSAGAHTGSSGQAKRRAPFAGPLRVCFATHNVVLTYSNYTMPELLSMVLPVQEDAAVVAVSGFEQVGYIAHVNLSSANLPYAHVIGQVILDCNDTVDVVVNKAAAISSVFREFKMDIIAERTAVFQSNGERAQDRAPASPSLALTAAEKKLLLAQEASTDTPPQEARLNRMLTTTVRQHGCNFRVPYNRVYWNSRLSYEHTRLVETMRRGDVLFDVMAGVGPFAVPAAKNGVQVFANDLNPVAAQYMTVNAELNHLSPSSMHVYNLDGREFMNTVLFESVMGRTTSRDAATAELNGGRRHVTMNLPAIAVEFLNVFAPLAPKTAAVEGSSRDAAVNARWNRLPANVDINAVDRRVLFHVYCFSAADDLLADAVVQCERHLGYALPPRNVEEVVMVRDVAPTKRMMCVSFTLPDAFWAHLVSSTSAETAADAPAAEPAVKKVKMDGNQ</sequence>
<dbReference type="EMBL" id="LGTL01000015">
    <property type="protein sequence ID" value="KPA77805.1"/>
    <property type="molecule type" value="Genomic_DNA"/>
</dbReference>
<organism evidence="13 14">
    <name type="scientific">Leptomonas pyrrhocoris</name>
    <name type="common">Firebug parasite</name>
    <dbReference type="NCBI Taxonomy" id="157538"/>
    <lineage>
        <taxon>Eukaryota</taxon>
        <taxon>Discoba</taxon>
        <taxon>Euglenozoa</taxon>
        <taxon>Kinetoplastea</taxon>
        <taxon>Metakinetoplastina</taxon>
        <taxon>Trypanosomatida</taxon>
        <taxon>Trypanosomatidae</taxon>
        <taxon>Leishmaniinae</taxon>
        <taxon>Leptomonas</taxon>
    </lineage>
</organism>
<comment type="caution">
    <text evidence="13">The sequence shown here is derived from an EMBL/GenBank/DDBJ whole genome shotgun (WGS) entry which is preliminary data.</text>
</comment>
<evidence type="ECO:0000313" key="14">
    <source>
        <dbReference type="Proteomes" id="UP000037923"/>
    </source>
</evidence>
<keyword evidence="3 10" id="KW-0489">Methyltransferase</keyword>
<dbReference type="FunFam" id="3.30.300.110:FF:000001">
    <property type="entry name" value="tRNA (guanine(37)-N1)-methyltransferase"/>
    <property type="match status" value="1"/>
</dbReference>
<dbReference type="Pfam" id="PF02475">
    <property type="entry name" value="TRM5-TYW2_MTfase"/>
    <property type="match status" value="1"/>
</dbReference>
<keyword evidence="7 10" id="KW-0496">Mitochondrion</keyword>
<evidence type="ECO:0000256" key="8">
    <source>
        <dbReference type="ARBA" id="ARBA00023242"/>
    </source>
</evidence>
<dbReference type="OMA" id="CKMCLLD"/>